<dbReference type="PANTHER" id="PTHR33336">
    <property type="entry name" value="QUINOL MONOOXYGENASE YGIN-RELATED"/>
    <property type="match status" value="1"/>
</dbReference>
<dbReference type="AlphaFoldDB" id="A0A2P7BFR0"/>
<dbReference type="OrthoDB" id="287932at2"/>
<reference evidence="3" key="1">
    <citation type="submission" date="2017-11" db="EMBL/GenBank/DDBJ databases">
        <authorList>
            <person name="Kuznetsova I."/>
            <person name="Sazanova A."/>
            <person name="Chirak E."/>
            <person name="Safronova V."/>
            <person name="Willems A."/>
        </authorList>
    </citation>
    <scope>NUCLEOTIDE SEQUENCE [LARGE SCALE GENOMIC DNA]</scope>
    <source>
        <strain evidence="3">CCBAU 03422</strain>
    </source>
</reference>
<organism evidence="2 3">
    <name type="scientific">Phyllobacterium sophorae</name>
    <dbReference type="NCBI Taxonomy" id="1520277"/>
    <lineage>
        <taxon>Bacteria</taxon>
        <taxon>Pseudomonadati</taxon>
        <taxon>Pseudomonadota</taxon>
        <taxon>Alphaproteobacteria</taxon>
        <taxon>Hyphomicrobiales</taxon>
        <taxon>Phyllobacteriaceae</taxon>
        <taxon>Phyllobacterium</taxon>
    </lineage>
</organism>
<dbReference type="GO" id="GO:0004497">
    <property type="term" value="F:monooxygenase activity"/>
    <property type="evidence" value="ECO:0007669"/>
    <property type="project" value="UniProtKB-KW"/>
</dbReference>
<dbReference type="Proteomes" id="UP000241764">
    <property type="component" value="Unassembled WGS sequence"/>
</dbReference>
<dbReference type="RefSeq" id="WP_106663667.1">
    <property type="nucleotide sequence ID" value="NZ_PGGM01000003.1"/>
</dbReference>
<accession>A0A2P7BFR0</accession>
<dbReference type="InterPro" id="IPR011008">
    <property type="entry name" value="Dimeric_a/b-barrel"/>
</dbReference>
<evidence type="ECO:0000259" key="1">
    <source>
        <dbReference type="PROSITE" id="PS51725"/>
    </source>
</evidence>
<keyword evidence="2" id="KW-0503">Monooxygenase</keyword>
<proteinExistence type="predicted"/>
<sequence length="98" mass="10911">MTNSIKVVARVVVTPGQEAAFEKHAGALSIATRNEDGCLSYHLFRNPTQQGVYVFVEDWASRSVWEKHMSCEPIRAFNKQLSPGTIAHIEIQALDQIA</sequence>
<dbReference type="EMBL" id="PGGM01000003">
    <property type="protein sequence ID" value="PSH65252.1"/>
    <property type="molecule type" value="Genomic_DNA"/>
</dbReference>
<feature type="domain" description="ABM" evidence="1">
    <location>
        <begin position="5"/>
        <end position="94"/>
    </location>
</feature>
<dbReference type="InterPro" id="IPR050744">
    <property type="entry name" value="AI-2_Isomerase_LsrG"/>
</dbReference>
<dbReference type="SUPFAM" id="SSF54909">
    <property type="entry name" value="Dimeric alpha+beta barrel"/>
    <property type="match status" value="1"/>
</dbReference>
<dbReference type="Pfam" id="PF03992">
    <property type="entry name" value="ABM"/>
    <property type="match status" value="1"/>
</dbReference>
<gene>
    <name evidence="2" type="ORF">CU103_09570</name>
</gene>
<protein>
    <submittedName>
        <fullName evidence="2">Antibiotic biosynthesis monooxygenase</fullName>
    </submittedName>
</protein>
<dbReference type="Gene3D" id="3.30.70.100">
    <property type="match status" value="1"/>
</dbReference>
<keyword evidence="3" id="KW-1185">Reference proteome</keyword>
<dbReference type="InterPro" id="IPR007138">
    <property type="entry name" value="ABM_dom"/>
</dbReference>
<name>A0A2P7BFR0_9HYPH</name>
<dbReference type="PROSITE" id="PS51725">
    <property type="entry name" value="ABM"/>
    <property type="match status" value="1"/>
</dbReference>
<evidence type="ECO:0000313" key="3">
    <source>
        <dbReference type="Proteomes" id="UP000241764"/>
    </source>
</evidence>
<keyword evidence="2" id="KW-0560">Oxidoreductase</keyword>
<dbReference type="PANTHER" id="PTHR33336:SF3">
    <property type="entry name" value="ABM DOMAIN-CONTAINING PROTEIN"/>
    <property type="match status" value="1"/>
</dbReference>
<evidence type="ECO:0000313" key="2">
    <source>
        <dbReference type="EMBL" id="PSH65252.1"/>
    </source>
</evidence>
<comment type="caution">
    <text evidence="2">The sequence shown here is derived from an EMBL/GenBank/DDBJ whole genome shotgun (WGS) entry which is preliminary data.</text>
</comment>